<evidence type="ECO:0000256" key="1">
    <source>
        <dbReference type="SAM" id="Phobius"/>
    </source>
</evidence>
<evidence type="ECO:0000259" key="2">
    <source>
        <dbReference type="Pfam" id="PF00892"/>
    </source>
</evidence>
<feature type="transmembrane region" description="Helical" evidence="1">
    <location>
        <begin position="229"/>
        <end position="252"/>
    </location>
</feature>
<feature type="transmembrane region" description="Helical" evidence="1">
    <location>
        <begin position="86"/>
        <end position="106"/>
    </location>
</feature>
<dbReference type="PANTHER" id="PTHR22911">
    <property type="entry name" value="ACYL-MALONYL CONDENSING ENZYME-RELATED"/>
    <property type="match status" value="1"/>
</dbReference>
<gene>
    <name evidence="3" type="ORF">AS026_02925</name>
</gene>
<dbReference type="Proteomes" id="UP000068164">
    <property type="component" value="Unassembled WGS sequence"/>
</dbReference>
<organism evidence="3 4">
    <name type="scientific">Rhizobium altiplani</name>
    <dbReference type="NCBI Taxonomy" id="1864509"/>
    <lineage>
        <taxon>Bacteria</taxon>
        <taxon>Pseudomonadati</taxon>
        <taxon>Pseudomonadota</taxon>
        <taxon>Alphaproteobacteria</taxon>
        <taxon>Hyphomicrobiales</taxon>
        <taxon>Rhizobiaceae</taxon>
        <taxon>Rhizobium/Agrobacterium group</taxon>
        <taxon>Rhizobium</taxon>
    </lineage>
</organism>
<dbReference type="Pfam" id="PF00892">
    <property type="entry name" value="EamA"/>
    <property type="match status" value="2"/>
</dbReference>
<feature type="domain" description="EamA" evidence="2">
    <location>
        <begin position="26"/>
        <end position="156"/>
    </location>
</feature>
<feature type="transmembrane region" description="Helical" evidence="1">
    <location>
        <begin position="198"/>
        <end position="217"/>
    </location>
</feature>
<dbReference type="InterPro" id="IPR037185">
    <property type="entry name" value="EmrE-like"/>
</dbReference>
<evidence type="ECO:0000313" key="4">
    <source>
        <dbReference type="Proteomes" id="UP000068164"/>
    </source>
</evidence>
<dbReference type="GO" id="GO:0016020">
    <property type="term" value="C:membrane"/>
    <property type="evidence" value="ECO:0007669"/>
    <property type="project" value="InterPro"/>
</dbReference>
<accession>A0A109JRT6</accession>
<feature type="transmembrane region" description="Helical" evidence="1">
    <location>
        <begin position="28"/>
        <end position="49"/>
    </location>
</feature>
<feature type="transmembrane region" description="Helical" evidence="1">
    <location>
        <begin position="112"/>
        <end position="134"/>
    </location>
</feature>
<feature type="domain" description="EamA" evidence="2">
    <location>
        <begin position="171"/>
        <end position="298"/>
    </location>
</feature>
<feature type="transmembrane region" description="Helical" evidence="1">
    <location>
        <begin position="146"/>
        <end position="163"/>
    </location>
</feature>
<comment type="caution">
    <text evidence="3">The sequence shown here is derived from an EMBL/GenBank/DDBJ whole genome shotgun (WGS) entry which is preliminary data.</text>
</comment>
<feature type="transmembrane region" description="Helical" evidence="1">
    <location>
        <begin position="284"/>
        <end position="300"/>
    </location>
</feature>
<dbReference type="PANTHER" id="PTHR22911:SF102">
    <property type="entry name" value="MEMBRANE PROTEIN"/>
    <property type="match status" value="1"/>
</dbReference>
<dbReference type="EMBL" id="LNCD01000063">
    <property type="protein sequence ID" value="KWV53982.1"/>
    <property type="molecule type" value="Genomic_DNA"/>
</dbReference>
<dbReference type="InterPro" id="IPR000620">
    <property type="entry name" value="EamA_dom"/>
</dbReference>
<keyword evidence="1" id="KW-0812">Transmembrane</keyword>
<dbReference type="OrthoDB" id="9814238at2"/>
<dbReference type="AlphaFoldDB" id="A0A109JRT6"/>
<protein>
    <submittedName>
        <fullName evidence="3">Transporter</fullName>
    </submittedName>
</protein>
<evidence type="ECO:0000313" key="3">
    <source>
        <dbReference type="EMBL" id="KWV53982.1"/>
    </source>
</evidence>
<keyword evidence="4" id="KW-1185">Reference proteome</keyword>
<feature type="transmembrane region" description="Helical" evidence="1">
    <location>
        <begin position="169"/>
        <end position="186"/>
    </location>
</feature>
<feature type="transmembrane region" description="Helical" evidence="1">
    <location>
        <begin position="55"/>
        <end position="74"/>
    </location>
</feature>
<keyword evidence="1" id="KW-0472">Membrane</keyword>
<sequence length="304" mass="33069">MNTRGLTSLATSAGLAVPGDAQERQGTILMVLGGLILGTVGIFVLQANQDPLTTVAFRCFFGFLALLSWGVLSGRLAEIRLQARDLLGAVATGVLMIISWALHFAAIPRTSIGVSTVVFHIQPFWTMALGVWLLREKVSRKQVGAALLAFAGLVLTTDVMGTGARHQEYFYGLLMSLSGSFVYAWVPLLTKVMRSVSSFALAWWQCLVGTVLTFWWPVLHGWPSHWDTIAWLAGLGAIHTGLAYVVMFAGFARLSTGRTAALQFVYPMTAFVIDWKIYGHSLSLVQMTGLALMAIAIWSVKSSR</sequence>
<dbReference type="SUPFAM" id="SSF103481">
    <property type="entry name" value="Multidrug resistance efflux transporter EmrE"/>
    <property type="match status" value="2"/>
</dbReference>
<reference evidence="3 4" key="1">
    <citation type="submission" date="2015-11" db="EMBL/GenBank/DDBJ databases">
        <title>Draft Genome Sequence of the Strain BR 10423 (Rhizobium sp.) isolated from nodules of Mimosa pudica.</title>
        <authorList>
            <person name="Barauna A.C."/>
            <person name="Zilli J.E."/>
            <person name="Simoes-Araujo J.L."/>
            <person name="Reis V.M."/>
            <person name="James E.K."/>
            <person name="Reis F.B.Jr."/>
            <person name="Rouws L.F."/>
            <person name="Passos S.R."/>
            <person name="Gois S.R."/>
        </authorList>
    </citation>
    <scope>NUCLEOTIDE SEQUENCE [LARGE SCALE GENOMIC DNA]</scope>
    <source>
        <strain evidence="3 4">BR10423</strain>
    </source>
</reference>
<name>A0A109JRT6_9HYPH</name>
<proteinExistence type="predicted"/>
<keyword evidence="1" id="KW-1133">Transmembrane helix</keyword>